<feature type="compositionally biased region" description="Low complexity" evidence="1">
    <location>
        <begin position="724"/>
        <end position="750"/>
    </location>
</feature>
<dbReference type="InterPro" id="IPR032830">
    <property type="entry name" value="XPB/Ssl2_N"/>
</dbReference>
<feature type="compositionally biased region" description="Polar residues" evidence="1">
    <location>
        <begin position="753"/>
        <end position="763"/>
    </location>
</feature>
<comment type="caution">
    <text evidence="3">The sequence shown here is derived from an EMBL/GenBank/DDBJ whole genome shotgun (WGS) entry which is preliminary data.</text>
</comment>
<sequence length="858" mass="88119">MERMSTFTGFLRSSSDERLGALLARRPDLASPSPGNLTSLAVRATGRASLERALASVDAVVLQVLEAAVVLDGATSAALQDAIAGRRDAEVARAVDDALTLALLYADQGPDDERTESLSADAVLRVAPGLADLLDAHPAGLAVEVSGPAARSGPAGTPTSPTTSLTSALPDDDEPLGAPARAVLDALAWGPPVGLAPAPGTTAGDAVALLVARGLLVRGSGRHVLLPASVALELRGWRTHRAVATPPDLSDAPSRRPETVAAESASAGERCVRLVARLLREWEHEPPGVLRSGGLAVRELRRAAQLLEVEEGEAAFVVELAFAAGLLAQDDDEPAAFVPTADVDAWTALDLPARWVALASAWLVTARTPWLVGSRDERGNLIAALDPELSRPWAPRLRAAVLRVLARVPGTAPSAQDVLDALGWATPRSVPPLAAVQSVLTEAARVGVLGAGALSEAGRALLPPAPGSAPGSTPGAPDAGPGAPGTAPGAPDAASAAEAFATGLAPEVGDLLLQGDLTGIVPGRPSPALEALIERAAAVESRGGAITVRFTPDSVRRALDDGLTADELLDRLAAFARGSVPQGLEYLVRDAARRHGRLRAGAASSYLRADDPALLAGLADDPRLADLGLLQLAPTVLAAQASTHEVVEALRAHGLAPVAETPDGQVLHLERTVRRARRRGSRRAFTPVASRTVDTLALVRRLRSSDERGTSDAGTTPATGASVPGAGPAGTTSSTTSDAASSGSTVSDAGTPDDSNLRTGPTTHDTRAPRSSAPAGTADPVDALALLREAAAERANVWVELVGPTGRPERRLLRPLRVEGGRLRAADPVRESELTVAVHRIGTVERADDLAGTDQEDM</sequence>
<feature type="compositionally biased region" description="Low complexity" evidence="1">
    <location>
        <begin position="152"/>
        <end position="169"/>
    </location>
</feature>
<dbReference type="EMBL" id="BJLQ01000031">
    <property type="protein sequence ID" value="GEA85317.1"/>
    <property type="molecule type" value="Genomic_DNA"/>
</dbReference>
<feature type="region of interest" description="Disordered" evidence="1">
    <location>
        <begin position="702"/>
        <end position="778"/>
    </location>
</feature>
<accession>A0A4Y3KMW5</accession>
<reference evidence="3 4" key="1">
    <citation type="submission" date="2019-06" db="EMBL/GenBank/DDBJ databases">
        <title>Whole genome shotgun sequence of Cellulomonas gelida NBRC 3748.</title>
        <authorList>
            <person name="Hosoyama A."/>
            <person name="Uohara A."/>
            <person name="Ohji S."/>
            <person name="Ichikawa N."/>
        </authorList>
    </citation>
    <scope>NUCLEOTIDE SEQUENCE [LARGE SCALE GENOMIC DNA]</scope>
    <source>
        <strain evidence="3 4">NBRC 3748</strain>
    </source>
</reference>
<proteinExistence type="predicted"/>
<gene>
    <name evidence="3" type="ORF">CGE01nite_25680</name>
</gene>
<evidence type="ECO:0000259" key="2">
    <source>
        <dbReference type="Pfam" id="PF13625"/>
    </source>
</evidence>
<evidence type="ECO:0000313" key="3">
    <source>
        <dbReference type="EMBL" id="GEA85317.1"/>
    </source>
</evidence>
<feature type="region of interest" description="Disordered" evidence="1">
    <location>
        <begin position="146"/>
        <end position="177"/>
    </location>
</feature>
<feature type="domain" description="Helicase XPB/Ssl2 N-terminal" evidence="2">
    <location>
        <begin position="511"/>
        <end position="632"/>
    </location>
</feature>
<keyword evidence="3" id="KW-0238">DNA-binding</keyword>
<dbReference type="Proteomes" id="UP000320461">
    <property type="component" value="Unassembled WGS sequence"/>
</dbReference>
<feature type="region of interest" description="Disordered" evidence="1">
    <location>
        <begin position="461"/>
        <end position="493"/>
    </location>
</feature>
<evidence type="ECO:0000256" key="1">
    <source>
        <dbReference type="SAM" id="MobiDB-lite"/>
    </source>
</evidence>
<dbReference type="Pfam" id="PF13625">
    <property type="entry name" value="Helicase_C_3"/>
    <property type="match status" value="1"/>
</dbReference>
<evidence type="ECO:0000313" key="4">
    <source>
        <dbReference type="Proteomes" id="UP000320461"/>
    </source>
</evidence>
<keyword evidence="4" id="KW-1185">Reference proteome</keyword>
<protein>
    <submittedName>
        <fullName evidence="3">DNA-binding protein</fullName>
    </submittedName>
</protein>
<dbReference type="GO" id="GO:0003677">
    <property type="term" value="F:DNA binding"/>
    <property type="evidence" value="ECO:0007669"/>
    <property type="project" value="UniProtKB-KW"/>
</dbReference>
<organism evidence="3 4">
    <name type="scientific">Cellulomonas gelida</name>
    <dbReference type="NCBI Taxonomy" id="1712"/>
    <lineage>
        <taxon>Bacteria</taxon>
        <taxon>Bacillati</taxon>
        <taxon>Actinomycetota</taxon>
        <taxon>Actinomycetes</taxon>
        <taxon>Micrococcales</taxon>
        <taxon>Cellulomonadaceae</taxon>
        <taxon>Cellulomonas</taxon>
    </lineage>
</organism>
<name>A0A4Y3KMW5_9CELL</name>
<dbReference type="AlphaFoldDB" id="A0A4Y3KMW5"/>